<feature type="coiled-coil region" evidence="1">
    <location>
        <begin position="471"/>
        <end position="526"/>
    </location>
</feature>
<evidence type="ECO:0000256" key="1">
    <source>
        <dbReference type="SAM" id="Coils"/>
    </source>
</evidence>
<protein>
    <submittedName>
        <fullName evidence="2">Putative p116 rho-interacting protein</fullName>
    </submittedName>
</protein>
<reference evidence="2" key="1">
    <citation type="submission" date="2014-03" db="EMBL/GenBank/DDBJ databases">
        <title>The sialotranscriptome of Amblyomma triste, Amblyomma parvum and Amblyomma cajennense ticks, uncovered by 454-based RNA-seq.</title>
        <authorList>
            <person name="Garcia G.R."/>
            <person name="Gardinassi L.G."/>
            <person name="Ribeiro J.M."/>
            <person name="Anatriello E."/>
            <person name="Ferreira B.R."/>
            <person name="Moreira H.N."/>
            <person name="Mafra C."/>
            <person name="Olegario M.M."/>
            <person name="Szabo P.J."/>
            <person name="Miranda-Santos I.K."/>
            <person name="Maruyama S.R."/>
        </authorList>
    </citation>
    <scope>NUCLEOTIDE SEQUENCE</scope>
    <source>
        <strain evidence="2">Mato Grasso do Sul</strain>
        <tissue evidence="2">Salivary glands</tissue>
    </source>
</reference>
<evidence type="ECO:0000313" key="2">
    <source>
        <dbReference type="EMBL" id="JAC30279.1"/>
    </source>
</evidence>
<organism evidence="2">
    <name type="scientific">Amblyomma triste</name>
    <name type="common">Neotropical tick</name>
    <dbReference type="NCBI Taxonomy" id="251400"/>
    <lineage>
        <taxon>Eukaryota</taxon>
        <taxon>Metazoa</taxon>
        <taxon>Ecdysozoa</taxon>
        <taxon>Arthropoda</taxon>
        <taxon>Chelicerata</taxon>
        <taxon>Arachnida</taxon>
        <taxon>Acari</taxon>
        <taxon>Parasitiformes</taxon>
        <taxon>Ixodida</taxon>
        <taxon>Ixodoidea</taxon>
        <taxon>Ixodidae</taxon>
        <taxon>Amblyomminae</taxon>
        <taxon>Amblyomma</taxon>
    </lineage>
</organism>
<accession>A0A023G947</accession>
<proteinExistence type="evidence at transcript level"/>
<dbReference type="AlphaFoldDB" id="A0A023G947"/>
<name>A0A023G947_AMBTT</name>
<sequence length="539" mass="58916">MDQRLQSALEQPKPMARPRICLQTEAPDGHGVVDGWSSLSLATSVTDLCLPEHGGEAPPASYKECLESLDSRLDSLLGWLHEAMTSLREAGVMGSFPKAFVDRIGTRDSEGDHKERLARNLSLLQDIGSKLTVAAGFNAHFFGNMAMHLRETSLVLFAFEERLDQVACSHDLRLVTSENDKSWDPLAEETVGRCQTLGEHESARDAEVVATEIEELSSRLKSLGGALERFNKSRQILVLRRLSECLDIHPTSDLEPDALQNVTEQEAVLGAVMEALAAARTHVSDSLCQSLCSTSGTISAAAAKKASLLRQLEGAMREEFLKVRAELRTSCLSELESYCSANLPRDVLNRELVPVVRDLATANFVAAVLRAYVPHIEEVVRHCEMALHRDGQTAVSHPAEAEVGEMAQELCDGAMALVEGAPSLLRLWLTQCLVVEDLCGAELHAAGACVNSTADVTDALQRLGARLHEEREGHRQRVLALQDRLDATQRDCERLLKSGCATCRGLREQAKALAQRTAELERAAREGTLCERCPSSRSS</sequence>
<dbReference type="EMBL" id="GBBM01005139">
    <property type="protein sequence ID" value="JAC30279.1"/>
    <property type="molecule type" value="mRNA"/>
</dbReference>
<keyword evidence="1" id="KW-0175">Coiled coil</keyword>